<feature type="compositionally biased region" description="Polar residues" evidence="1">
    <location>
        <begin position="1"/>
        <end position="10"/>
    </location>
</feature>
<feature type="region of interest" description="Disordered" evidence="1">
    <location>
        <begin position="1"/>
        <end position="23"/>
    </location>
</feature>
<dbReference type="Proteomes" id="UP000678895">
    <property type="component" value="Unassembled WGS sequence"/>
</dbReference>
<accession>A0A919XXK7</accession>
<name>A0A919XXK7_9BACL</name>
<keyword evidence="3" id="KW-1185">Reference proteome</keyword>
<reference evidence="2" key="1">
    <citation type="submission" date="2021-03" db="EMBL/GenBank/DDBJ databases">
        <title>Antimicrobial resistance genes in bacteria isolated from Japanese honey, and their potential for conferring macrolide and lincosamide resistance in the American foulbrood pathogen Paenibacillus larvae.</title>
        <authorList>
            <person name="Okamoto M."/>
            <person name="Kumagai M."/>
            <person name="Kanamori H."/>
            <person name="Takamatsu D."/>
        </authorList>
    </citation>
    <scope>NUCLEOTIDE SEQUENCE</scope>
    <source>
        <strain evidence="2">J41TS4</strain>
    </source>
</reference>
<sequence length="49" mass="5218">MDGAYSSITGEMQGPFHPDTASFANISGTFKRQSKADDRKRSAPASIAL</sequence>
<evidence type="ECO:0000256" key="1">
    <source>
        <dbReference type="SAM" id="MobiDB-lite"/>
    </source>
</evidence>
<dbReference type="AlphaFoldDB" id="A0A919XXK7"/>
<evidence type="ECO:0000313" key="3">
    <source>
        <dbReference type="Proteomes" id="UP000678895"/>
    </source>
</evidence>
<comment type="caution">
    <text evidence="2">The sequence shown here is derived from an EMBL/GenBank/DDBJ whole genome shotgun (WGS) entry which is preliminary data.</text>
</comment>
<protein>
    <submittedName>
        <fullName evidence="2">Uncharacterized protein</fullName>
    </submittedName>
</protein>
<feature type="region of interest" description="Disordered" evidence="1">
    <location>
        <begin position="30"/>
        <end position="49"/>
    </location>
</feature>
<dbReference type="EMBL" id="BORS01000002">
    <property type="protein sequence ID" value="GIO41166.1"/>
    <property type="molecule type" value="Genomic_DNA"/>
</dbReference>
<gene>
    <name evidence="2" type="ORF">J41TS4_09240</name>
</gene>
<evidence type="ECO:0000313" key="2">
    <source>
        <dbReference type="EMBL" id="GIO41166.1"/>
    </source>
</evidence>
<organism evidence="2 3">
    <name type="scientific">Paenibacillus apis</name>
    <dbReference type="NCBI Taxonomy" id="1792174"/>
    <lineage>
        <taxon>Bacteria</taxon>
        <taxon>Bacillati</taxon>
        <taxon>Bacillota</taxon>
        <taxon>Bacilli</taxon>
        <taxon>Bacillales</taxon>
        <taxon>Paenibacillaceae</taxon>
        <taxon>Paenibacillus</taxon>
    </lineage>
</organism>
<proteinExistence type="predicted"/>